<feature type="transmembrane region" description="Helical" evidence="5">
    <location>
        <begin position="182"/>
        <end position="200"/>
    </location>
</feature>
<dbReference type="Pfam" id="PF12698">
    <property type="entry name" value="ABC2_membrane_3"/>
    <property type="match status" value="1"/>
</dbReference>
<feature type="transmembrane region" description="Helical" evidence="5">
    <location>
        <begin position="225"/>
        <end position="250"/>
    </location>
</feature>
<evidence type="ECO:0000256" key="4">
    <source>
        <dbReference type="ARBA" id="ARBA00023136"/>
    </source>
</evidence>
<name>A0A1E5GN63_9ENTE</name>
<dbReference type="PANTHER" id="PTHR43027">
    <property type="entry name" value="DOXORUBICIN RESISTANCE ABC TRANSPORTER PERMEASE PROTEIN DRRC-RELATED"/>
    <property type="match status" value="1"/>
</dbReference>
<feature type="domain" description="ABC-2 type transporter transmembrane" evidence="6">
    <location>
        <begin position="17"/>
        <end position="371"/>
    </location>
</feature>
<keyword evidence="3 5" id="KW-1133">Transmembrane helix</keyword>
<dbReference type="InterPro" id="IPR052902">
    <property type="entry name" value="ABC-2_transporter"/>
</dbReference>
<keyword evidence="4 5" id="KW-0472">Membrane</keyword>
<feature type="transmembrane region" description="Helical" evidence="5">
    <location>
        <begin position="352"/>
        <end position="373"/>
    </location>
</feature>
<evidence type="ECO:0000313" key="7">
    <source>
        <dbReference type="EMBL" id="OEG14136.1"/>
    </source>
</evidence>
<evidence type="ECO:0000256" key="1">
    <source>
        <dbReference type="ARBA" id="ARBA00004141"/>
    </source>
</evidence>
<dbReference type="AlphaFoldDB" id="A0A1E5GN63"/>
<dbReference type="OrthoDB" id="9771731at2"/>
<keyword evidence="2 5" id="KW-0812">Transmembrane</keyword>
<dbReference type="GO" id="GO:0016020">
    <property type="term" value="C:membrane"/>
    <property type="evidence" value="ECO:0007669"/>
    <property type="project" value="UniProtKB-SubCell"/>
</dbReference>
<dbReference type="Proteomes" id="UP000094068">
    <property type="component" value="Unassembled WGS sequence"/>
</dbReference>
<proteinExistence type="predicted"/>
<dbReference type="GO" id="GO:0140359">
    <property type="term" value="F:ABC-type transporter activity"/>
    <property type="evidence" value="ECO:0007669"/>
    <property type="project" value="InterPro"/>
</dbReference>
<sequence length="382" mass="43510">MFWHLYYYRLKIQLKDKVLLFWSLVFPLLLGLFFTAAFSNLDTIDLAKKIPVGIVTNEQIPAQDTDLFMNTLNEIKNNDQKMFRPVILSKEKAEKQLLNESIAGYYTLTEDDISLTISKQTIQQNILDTFMNQFLQSKMTLTTLERENPALLASSITEKIGKTTNYISVNQATASKGSQKSFYFFTLIGMSCMFGMFWGITNANDEQANQSANGIRLSMTPKNKLFIVLTNLSSSFTIFIAEIFFILGFFHFIYNVDFGTRWLLILLTCALTALTALSLGVLFGNILKVPLNQKISLAVTFQMTCSFLAGMMSPDIKLLVNQHLPWLNAINPVNLVSEALYKLYYYQNIDSFYNNLISLGILTTIFITASVIYERRVQYVSL</sequence>
<evidence type="ECO:0000313" key="8">
    <source>
        <dbReference type="Proteomes" id="UP000094068"/>
    </source>
</evidence>
<comment type="caution">
    <text evidence="7">The sequence shown here is derived from an EMBL/GenBank/DDBJ whole genome shotgun (WGS) entry which is preliminary data.</text>
</comment>
<keyword evidence="8" id="KW-1185">Reference proteome</keyword>
<dbReference type="PANTHER" id="PTHR43027:SF1">
    <property type="entry name" value="DOXORUBICIN RESISTANCE ABC TRANSPORTER PERMEASE PROTEIN DRRC-RELATED"/>
    <property type="match status" value="1"/>
</dbReference>
<dbReference type="RefSeq" id="WP_069645182.1">
    <property type="nucleotide sequence ID" value="NZ_MIJZ01000001.1"/>
</dbReference>
<evidence type="ECO:0000256" key="3">
    <source>
        <dbReference type="ARBA" id="ARBA00022989"/>
    </source>
</evidence>
<accession>A0A1E5GN63</accession>
<comment type="subcellular location">
    <subcellularLocation>
        <location evidence="1">Membrane</location>
        <topology evidence="1">Multi-pass membrane protein</topology>
    </subcellularLocation>
</comment>
<feature type="transmembrane region" description="Helical" evidence="5">
    <location>
        <begin position="20"/>
        <end position="41"/>
    </location>
</feature>
<evidence type="ECO:0000259" key="6">
    <source>
        <dbReference type="Pfam" id="PF12698"/>
    </source>
</evidence>
<dbReference type="EMBL" id="MIJZ01000001">
    <property type="protein sequence ID" value="OEG14136.1"/>
    <property type="molecule type" value="Genomic_DNA"/>
</dbReference>
<evidence type="ECO:0000256" key="5">
    <source>
        <dbReference type="SAM" id="Phobius"/>
    </source>
</evidence>
<organism evidence="7 8">
    <name type="scientific">Enterococcus ureasiticus</name>
    <dbReference type="NCBI Taxonomy" id="903984"/>
    <lineage>
        <taxon>Bacteria</taxon>
        <taxon>Bacillati</taxon>
        <taxon>Bacillota</taxon>
        <taxon>Bacilli</taxon>
        <taxon>Lactobacillales</taxon>
        <taxon>Enterococcaceae</taxon>
        <taxon>Enterococcus</taxon>
    </lineage>
</organism>
<evidence type="ECO:0000256" key="2">
    <source>
        <dbReference type="ARBA" id="ARBA00022692"/>
    </source>
</evidence>
<protein>
    <recommendedName>
        <fullName evidence="6">ABC-2 type transporter transmembrane domain-containing protein</fullName>
    </recommendedName>
</protein>
<reference evidence="8" key="1">
    <citation type="submission" date="2016-09" db="EMBL/GenBank/DDBJ databases">
        <authorList>
            <person name="Gulvik C.A."/>
        </authorList>
    </citation>
    <scope>NUCLEOTIDE SEQUENCE [LARGE SCALE GENOMIC DNA]</scope>
    <source>
        <strain evidence="8">DSM 23328</strain>
    </source>
</reference>
<dbReference type="InterPro" id="IPR013525">
    <property type="entry name" value="ABC2_TM"/>
</dbReference>
<dbReference type="STRING" id="903984.BCR21_03860"/>
<feature type="transmembrane region" description="Helical" evidence="5">
    <location>
        <begin position="262"/>
        <end position="283"/>
    </location>
</feature>
<gene>
    <name evidence="7" type="ORF">BCR21_03860</name>
</gene>